<reference evidence="1" key="2">
    <citation type="journal article" date="2022" name="New Phytol.">
        <title>Evolutionary transition to the ectomycorrhizal habit in the genomes of a hyperdiverse lineage of mushroom-forming fungi.</title>
        <authorList>
            <person name="Looney B."/>
            <person name="Miyauchi S."/>
            <person name="Morin E."/>
            <person name="Drula E."/>
            <person name="Courty P.E."/>
            <person name="Kohler A."/>
            <person name="Kuo A."/>
            <person name="LaButti K."/>
            <person name="Pangilinan J."/>
            <person name="Lipzen A."/>
            <person name="Riley R."/>
            <person name="Andreopoulos W."/>
            <person name="He G."/>
            <person name="Johnson J."/>
            <person name="Nolan M."/>
            <person name="Tritt A."/>
            <person name="Barry K.W."/>
            <person name="Grigoriev I.V."/>
            <person name="Nagy L.G."/>
            <person name="Hibbett D."/>
            <person name="Henrissat B."/>
            <person name="Matheny P.B."/>
            <person name="Labbe J."/>
            <person name="Martin F.M."/>
        </authorList>
    </citation>
    <scope>NUCLEOTIDE SEQUENCE</scope>
    <source>
        <strain evidence="1">HHB10654</strain>
    </source>
</reference>
<evidence type="ECO:0000313" key="2">
    <source>
        <dbReference type="Proteomes" id="UP000814140"/>
    </source>
</evidence>
<comment type="caution">
    <text evidence="1">The sequence shown here is derived from an EMBL/GenBank/DDBJ whole genome shotgun (WGS) entry which is preliminary data.</text>
</comment>
<organism evidence="1 2">
    <name type="scientific">Artomyces pyxidatus</name>
    <dbReference type="NCBI Taxonomy" id="48021"/>
    <lineage>
        <taxon>Eukaryota</taxon>
        <taxon>Fungi</taxon>
        <taxon>Dikarya</taxon>
        <taxon>Basidiomycota</taxon>
        <taxon>Agaricomycotina</taxon>
        <taxon>Agaricomycetes</taxon>
        <taxon>Russulales</taxon>
        <taxon>Auriscalpiaceae</taxon>
        <taxon>Artomyces</taxon>
    </lineage>
</organism>
<dbReference type="Proteomes" id="UP000814140">
    <property type="component" value="Unassembled WGS sequence"/>
</dbReference>
<evidence type="ECO:0000313" key="1">
    <source>
        <dbReference type="EMBL" id="KAI0063256.1"/>
    </source>
</evidence>
<sequence length="471" mass="53198">MTLALSTESNIKRADPSTIQNKFLVGYQGWFYCHGDGEPVGPGHHGWIHWFTYPVPDGGAPNFDPWPDLSEYSPSELYPAPGFKHLDGSQAYLFSSRHPKTVQRHFHWMATNGVDGAFLQRFVGLVHTDPGNEGIRAIRDEVGDRVKEACEKEGRVFAIMYDVAGVAPERIQEIIEYDWKHLIHDKGVLDSPNYLHEKGKPVIAIWGLGFNDQHHTPELMRSVTNFLRTYTPGGAYIMAGAPAHWRSSKDDSDRNPEFVSAWMESFDAISPWTVGRFSNQQEIDNFKNERVIGDFEFIAQWEKDHGKHVDYVPVVHPGGSGEHISRGQWPMNGAPRAGGRFLWRQMYNMRKHGAQIMYGAMWDEYDEGTNFLPVVSQQHQIPHDEKDQFKFMALDVDGYVLPSDWYMRIAGYAAEALKGERQINEEFPEKELKDWTHSHPNYEDAGSSSAGPSGSGGHQGAEYAAAPALHA</sequence>
<reference evidence="1" key="1">
    <citation type="submission" date="2021-03" db="EMBL/GenBank/DDBJ databases">
        <authorList>
            <consortium name="DOE Joint Genome Institute"/>
            <person name="Ahrendt S."/>
            <person name="Looney B.P."/>
            <person name="Miyauchi S."/>
            <person name="Morin E."/>
            <person name="Drula E."/>
            <person name="Courty P.E."/>
            <person name="Chicoki N."/>
            <person name="Fauchery L."/>
            <person name="Kohler A."/>
            <person name="Kuo A."/>
            <person name="Labutti K."/>
            <person name="Pangilinan J."/>
            <person name="Lipzen A."/>
            <person name="Riley R."/>
            <person name="Andreopoulos W."/>
            <person name="He G."/>
            <person name="Johnson J."/>
            <person name="Barry K.W."/>
            <person name="Grigoriev I.V."/>
            <person name="Nagy L."/>
            <person name="Hibbett D."/>
            <person name="Henrissat B."/>
            <person name="Matheny P.B."/>
            <person name="Labbe J."/>
            <person name="Martin F."/>
        </authorList>
    </citation>
    <scope>NUCLEOTIDE SEQUENCE</scope>
    <source>
        <strain evidence="1">HHB10654</strain>
    </source>
</reference>
<dbReference type="EMBL" id="MU277204">
    <property type="protein sequence ID" value="KAI0063256.1"/>
    <property type="molecule type" value="Genomic_DNA"/>
</dbReference>
<keyword evidence="2" id="KW-1185">Reference proteome</keyword>
<accession>A0ACB8T549</accession>
<protein>
    <submittedName>
        <fullName evidence="1">Uncharacterized protein</fullName>
    </submittedName>
</protein>
<proteinExistence type="predicted"/>
<gene>
    <name evidence="1" type="ORF">BV25DRAFT_466337</name>
</gene>
<name>A0ACB8T549_9AGAM</name>